<comment type="caution">
    <text evidence="2">The sequence shown here is derived from an EMBL/GenBank/DDBJ whole genome shotgun (WGS) entry which is preliminary data.</text>
</comment>
<dbReference type="RefSeq" id="WP_203274418.1">
    <property type="nucleotide sequence ID" value="NZ_JAFBID010000067.1"/>
</dbReference>
<feature type="region of interest" description="Disordered" evidence="1">
    <location>
        <begin position="1"/>
        <end position="20"/>
    </location>
</feature>
<evidence type="ECO:0000313" key="2">
    <source>
        <dbReference type="EMBL" id="MFC1458767.1"/>
    </source>
</evidence>
<gene>
    <name evidence="2" type="ORF">ACETIH_19120</name>
</gene>
<proteinExistence type="predicted"/>
<keyword evidence="3" id="KW-1185">Reference proteome</keyword>
<dbReference type="EMBL" id="JBHOMY010000078">
    <property type="protein sequence ID" value="MFC1458767.1"/>
    <property type="molecule type" value="Genomic_DNA"/>
</dbReference>
<evidence type="ECO:0000256" key="1">
    <source>
        <dbReference type="SAM" id="MobiDB-lite"/>
    </source>
</evidence>
<protein>
    <recommendedName>
        <fullName evidence="4">DUF465 domain-containing protein</fullName>
    </recommendedName>
</protein>
<evidence type="ECO:0008006" key="4">
    <source>
        <dbReference type="Google" id="ProtNLM"/>
    </source>
</evidence>
<organism evidence="2 3">
    <name type="scientific">Microvirga arabica</name>
    <dbReference type="NCBI Taxonomy" id="1128671"/>
    <lineage>
        <taxon>Bacteria</taxon>
        <taxon>Pseudomonadati</taxon>
        <taxon>Pseudomonadota</taxon>
        <taxon>Alphaproteobacteria</taxon>
        <taxon>Hyphomicrobiales</taxon>
        <taxon>Methylobacteriaceae</taxon>
        <taxon>Microvirga</taxon>
    </lineage>
</organism>
<dbReference type="Proteomes" id="UP001593940">
    <property type="component" value="Unassembled WGS sequence"/>
</dbReference>
<evidence type="ECO:0000313" key="3">
    <source>
        <dbReference type="Proteomes" id="UP001593940"/>
    </source>
</evidence>
<feature type="compositionally biased region" description="Basic and acidic residues" evidence="1">
    <location>
        <begin position="1"/>
        <end position="11"/>
    </location>
</feature>
<reference evidence="2 3" key="1">
    <citation type="submission" date="2024-09" db="EMBL/GenBank/DDBJ databases">
        <title>Nodulacao em especies de Leguminosae Basais da Amazonia e Caracterizacao dos Rizobios e Bacterias Associadas aos Nodulos.</title>
        <authorList>
            <person name="Jambeiro I.C.A."/>
            <person name="Lopes I.S."/>
            <person name="Aguiar E.R.G.R."/>
            <person name="Santos A.F.J."/>
            <person name="Dos Santos J.M.F."/>
            <person name="Gross E."/>
        </authorList>
    </citation>
    <scope>NUCLEOTIDE SEQUENCE [LARGE SCALE GENOMIC DNA]</scope>
    <source>
        <strain evidence="2 3">BRUESC1165</strain>
    </source>
</reference>
<sequence length="94" mass="11246">MDDTKFHKEENNNGAHHPRIYSPAFQPLLQSLLATLADLDFDYEKEREKLSSMAPDTNIRIRALEKLRNRHRERREPYIQQLAVLQKRMMELRA</sequence>
<name>A0ABV6YBW4_9HYPH</name>
<accession>A0ABV6YBW4</accession>